<protein>
    <submittedName>
        <fullName evidence="1">Uncharacterized protein</fullName>
    </submittedName>
</protein>
<evidence type="ECO:0000313" key="2">
    <source>
        <dbReference type="Proteomes" id="UP000039370"/>
    </source>
</evidence>
<accession>A0A0B7IHY0</accession>
<dbReference type="EMBL" id="CDOK01000108">
    <property type="protein sequence ID" value="CEN49592.1"/>
    <property type="molecule type" value="Genomic_DNA"/>
</dbReference>
<sequence length="107" mass="12564">MVKNLGKHKATSILNVFSTVGEKTFLPESISWLVDIFKSDLDTIVALQYPSAERLIKRLYYNHISTIKNDKKLIDDYVWILNRMVDFSSSEAYLFRENVITYKRIKN</sequence>
<reference evidence="2" key="1">
    <citation type="submission" date="2015-01" db="EMBL/GenBank/DDBJ databases">
        <authorList>
            <person name="MANFREDI Pablo"/>
        </authorList>
    </citation>
    <scope>NUCLEOTIDE SEQUENCE [LARGE SCALE GENOMIC DNA]</scope>
    <source>
        <strain evidence="2">Cc11</strain>
    </source>
</reference>
<evidence type="ECO:0000313" key="1">
    <source>
        <dbReference type="EMBL" id="CEN49592.1"/>
    </source>
</evidence>
<proteinExistence type="predicted"/>
<dbReference type="Proteomes" id="UP000039370">
    <property type="component" value="Unassembled WGS sequence"/>
</dbReference>
<dbReference type="AlphaFoldDB" id="A0A0B7IHY0"/>
<name>A0A0B7IHY0_9FLAO</name>
<organism evidence="1 2">
    <name type="scientific">Capnocytophaga canimorsus</name>
    <dbReference type="NCBI Taxonomy" id="28188"/>
    <lineage>
        <taxon>Bacteria</taxon>
        <taxon>Pseudomonadati</taxon>
        <taxon>Bacteroidota</taxon>
        <taxon>Flavobacteriia</taxon>
        <taxon>Flavobacteriales</taxon>
        <taxon>Flavobacteriaceae</taxon>
        <taxon>Capnocytophaga</taxon>
    </lineage>
</organism>
<dbReference type="RefSeq" id="WP_041985895.1">
    <property type="nucleotide sequence ID" value="NZ_JBIUQU010000024.1"/>
</dbReference>
<gene>
    <name evidence="1" type="ORF">CCAN11_1960020</name>
</gene>